<evidence type="ECO:0000256" key="6">
    <source>
        <dbReference type="ARBA" id="ARBA00022801"/>
    </source>
</evidence>
<organism evidence="10">
    <name type="scientific">Fonticula alba</name>
    <name type="common">Slime mold</name>
    <dbReference type="NCBI Taxonomy" id="691883"/>
    <lineage>
        <taxon>Eukaryota</taxon>
        <taxon>Rotosphaerida</taxon>
        <taxon>Fonticulaceae</taxon>
        <taxon>Fonticula</taxon>
    </lineage>
</organism>
<evidence type="ECO:0000313" key="11">
    <source>
        <dbReference type="Proteomes" id="UP000030693"/>
    </source>
</evidence>
<proteinExistence type="inferred from homology"/>
<sequence>MSANGDKQPARDQSPPPGAGAAPSGPPPSTSLTPLDLTTPGPGYPDVAELLSLDLTTGGYPDMSDPAWAKANLAHLAATVRMEDESTAAAAADDDLPLSAESGVGFGPDGRISEGGTSDATVAALCSMATGMAEGGSVDDDDDDADRAPVRGKSSFLNVTLADVVNMEARDAEALEEEGDPTDRLDDGEEDGDDEDDDDAEQFQAETAPLLRLNSLSSPTPDVLSNARLAAVSSSMALQPDFKYQEVRKLEQASLKTIALSSTRRKKLLQQQKLKLHRREQEQLKQQHRQEVEQLLLQHQQELMQGELRGYQEQLKQLKQQQERELQELQQQQQQQQDAAQADDPARGSSVEPASSPAAGASSPVLSSDVPVSSPDNGPLAASPVLASSAARPPPPTVCPTAAATAYASAAASGLVVDLDRQQAPAHMFGRSDSEQPALFQRAAFKLGLINHHGQPTFDQIRIDPVKNSISADDLPRIREKLGRLNRLRKKYQTMSFQYFPSQNPMNRRPAPVNNGQTPPYDPFNEPLLPSAADQYHYTYTDGIFRVMRTETGEPLIPDLPDAQRFYSDLDVVLKVASDGPVKSFCFRRLAILEASFNLHTLLNDAKEKASCKLVPHRDFYNVRKVDTHVHLTSGMNQKHLLRFIRNKLRYHKDEVVLFRDGRHYTLAEVFQSLGVSAYDLSIDTLDMHVQSEAFHRFDRFNAKYNPVGESRLREIFMKTDNYMKGRYFAELTKQLINDLEDSKYQFAEYRVSIYGRSIHEWDNLAAWVIDNRIFSPNVRWLIQTPRLYELYRKGNSIESFDDIVRNIFQPLFEVTMDPSSHPKLFLFLQQVVGFDSVDDESKLSRAHMIDVRNITPAMWNEPIDPPYSYYLYYTWVNMTSLNALRAERDMNTFVLRPHCGEAGMEAHSNLAVSFLLSQSIAHGILLRKVPTLQYLYYLNQIGIHLSPLSNNSLFLSYDRNPIMPFFRRGLNISLSTDDPLQFHFTREPLIEEYAVAAQILRLSTADLCELARNSVLQSGFERCLKMHWIGREYWLPDHRGNDMACTNVPQIRVVYRAQTLQSERAFAGMEPFDETEAGRAWDAAPRNFNKRSLEEATDSATGVGAAAAAGAPSATPAAETPAAGATAPAVTPPPKPSASGDSATSSAEPAPAASGSPGSEGVPVAGVATGAASAGEVAPPATKRTRSV</sequence>
<dbReference type="InterPro" id="IPR006650">
    <property type="entry name" value="A/AMP_deam_AS"/>
</dbReference>
<dbReference type="SUPFAM" id="SSF51556">
    <property type="entry name" value="Metallo-dependent hydrolases"/>
    <property type="match status" value="1"/>
</dbReference>
<evidence type="ECO:0000256" key="3">
    <source>
        <dbReference type="ARBA" id="ARBA00006676"/>
    </source>
</evidence>
<dbReference type="eggNOG" id="KOG1096">
    <property type="taxonomic scope" value="Eukaryota"/>
</dbReference>
<dbReference type="InterPro" id="IPR006329">
    <property type="entry name" value="AMPD"/>
</dbReference>
<evidence type="ECO:0000256" key="5">
    <source>
        <dbReference type="ARBA" id="ARBA00022723"/>
    </source>
</evidence>
<dbReference type="RefSeq" id="XP_009497770.1">
    <property type="nucleotide sequence ID" value="XM_009499495.1"/>
</dbReference>
<comment type="pathway">
    <text evidence="2">Purine metabolism; IMP biosynthesis via salvage pathway; IMP from AMP: step 1/1.</text>
</comment>
<feature type="compositionally biased region" description="Low complexity" evidence="9">
    <location>
        <begin position="348"/>
        <end position="391"/>
    </location>
</feature>
<feature type="region of interest" description="Disordered" evidence="9">
    <location>
        <begin position="168"/>
        <end position="222"/>
    </location>
</feature>
<evidence type="ECO:0000256" key="2">
    <source>
        <dbReference type="ARBA" id="ARBA00004955"/>
    </source>
</evidence>
<feature type="compositionally biased region" description="Low complexity" evidence="9">
    <location>
        <begin position="1099"/>
        <end position="1130"/>
    </location>
</feature>
<dbReference type="Proteomes" id="UP000030693">
    <property type="component" value="Unassembled WGS sequence"/>
</dbReference>
<dbReference type="CDD" id="cd01319">
    <property type="entry name" value="AMPD"/>
    <property type="match status" value="1"/>
</dbReference>
<comment type="similarity">
    <text evidence="3">Belongs to the metallo-dependent hydrolases superfamily. Adenosine and AMP deaminases family.</text>
</comment>
<dbReference type="OrthoDB" id="1723809at2759"/>
<protein>
    <recommendedName>
        <fullName evidence="4">AMP deaminase</fullName>
        <ecNumber evidence="4">3.5.4.6</ecNumber>
    </recommendedName>
</protein>
<feature type="compositionally biased region" description="Low complexity" evidence="9">
    <location>
        <begin position="328"/>
        <end position="337"/>
    </location>
</feature>
<evidence type="ECO:0000256" key="8">
    <source>
        <dbReference type="ARBA" id="ARBA00023080"/>
    </source>
</evidence>
<feature type="region of interest" description="Disordered" evidence="9">
    <location>
        <begin position="1"/>
        <end position="45"/>
    </location>
</feature>
<dbReference type="AlphaFoldDB" id="A0A058Z125"/>
<dbReference type="Gene3D" id="4.10.800.20">
    <property type="match status" value="1"/>
</dbReference>
<feature type="compositionally biased region" description="Pro residues" evidence="9">
    <location>
        <begin position="14"/>
        <end position="29"/>
    </location>
</feature>
<keyword evidence="6" id="KW-0378">Hydrolase</keyword>
<evidence type="ECO:0000256" key="7">
    <source>
        <dbReference type="ARBA" id="ARBA00022833"/>
    </source>
</evidence>
<dbReference type="PANTHER" id="PTHR11359:SF0">
    <property type="entry name" value="AMP DEAMINASE"/>
    <property type="match status" value="1"/>
</dbReference>
<evidence type="ECO:0000313" key="10">
    <source>
        <dbReference type="EMBL" id="KCV67950.1"/>
    </source>
</evidence>
<comment type="cofactor">
    <cofactor evidence="1">
        <name>Zn(2+)</name>
        <dbReference type="ChEBI" id="CHEBI:29105"/>
    </cofactor>
</comment>
<dbReference type="InterPro" id="IPR032466">
    <property type="entry name" value="Metal_Hydrolase"/>
</dbReference>
<feature type="compositionally biased region" description="Low complexity" evidence="9">
    <location>
        <begin position="30"/>
        <end position="41"/>
    </location>
</feature>
<dbReference type="UniPathway" id="UPA00591">
    <property type="reaction ID" value="UER00663"/>
</dbReference>
<dbReference type="GO" id="GO:0046872">
    <property type="term" value="F:metal ion binding"/>
    <property type="evidence" value="ECO:0007669"/>
    <property type="project" value="UniProtKB-KW"/>
</dbReference>
<keyword evidence="8" id="KW-0546">Nucleotide metabolism</keyword>
<evidence type="ECO:0000256" key="9">
    <source>
        <dbReference type="SAM" id="MobiDB-lite"/>
    </source>
</evidence>
<dbReference type="GO" id="GO:0046033">
    <property type="term" value="P:AMP metabolic process"/>
    <property type="evidence" value="ECO:0007669"/>
    <property type="project" value="TreeGrafter"/>
</dbReference>
<dbReference type="Pfam" id="PF19326">
    <property type="entry name" value="AMP_deaminase"/>
    <property type="match status" value="1"/>
</dbReference>
<dbReference type="NCBIfam" id="TIGR01429">
    <property type="entry name" value="AMP_deaminase"/>
    <property type="match status" value="1"/>
</dbReference>
<dbReference type="GO" id="GO:0003876">
    <property type="term" value="F:AMP deaminase activity"/>
    <property type="evidence" value="ECO:0007669"/>
    <property type="project" value="UniProtKB-EC"/>
</dbReference>
<dbReference type="PROSITE" id="PS00485">
    <property type="entry name" value="A_DEAMINASE"/>
    <property type="match status" value="1"/>
</dbReference>
<evidence type="ECO:0000256" key="4">
    <source>
        <dbReference type="ARBA" id="ARBA00012775"/>
    </source>
</evidence>
<feature type="region of interest" description="Disordered" evidence="9">
    <location>
        <begin position="132"/>
        <end position="152"/>
    </location>
</feature>
<keyword evidence="5" id="KW-0479">Metal-binding</keyword>
<dbReference type="FunFam" id="4.10.800.20:FF:000001">
    <property type="entry name" value="AMP deaminase"/>
    <property type="match status" value="1"/>
</dbReference>
<reference evidence="10" key="1">
    <citation type="submission" date="2013-04" db="EMBL/GenBank/DDBJ databases">
        <title>The Genome Sequence of Fonticula alba ATCC 38817.</title>
        <authorList>
            <consortium name="The Broad Institute Genomics Platform"/>
            <person name="Russ C."/>
            <person name="Cuomo C."/>
            <person name="Burger G."/>
            <person name="Gray M.W."/>
            <person name="Holland P.W.H."/>
            <person name="King N."/>
            <person name="Lang F.B.F."/>
            <person name="Roger A.J."/>
            <person name="Ruiz-Trillo I."/>
            <person name="Brown M."/>
            <person name="Walker B."/>
            <person name="Young S."/>
            <person name="Zeng Q."/>
            <person name="Gargeya S."/>
            <person name="Fitzgerald M."/>
            <person name="Haas B."/>
            <person name="Abouelleil A."/>
            <person name="Allen A.W."/>
            <person name="Alvarado L."/>
            <person name="Arachchi H.M."/>
            <person name="Berlin A.M."/>
            <person name="Chapman S.B."/>
            <person name="Gainer-Dewar J."/>
            <person name="Goldberg J."/>
            <person name="Griggs A."/>
            <person name="Gujja S."/>
            <person name="Hansen M."/>
            <person name="Howarth C."/>
            <person name="Imamovic A."/>
            <person name="Ireland A."/>
            <person name="Larimer J."/>
            <person name="McCowan C."/>
            <person name="Murphy C."/>
            <person name="Pearson M."/>
            <person name="Poon T.W."/>
            <person name="Priest M."/>
            <person name="Roberts A."/>
            <person name="Saif S."/>
            <person name="Shea T."/>
            <person name="Sisk P."/>
            <person name="Sykes S."/>
            <person name="Wortman J."/>
            <person name="Nusbaum C."/>
            <person name="Birren B."/>
        </authorList>
    </citation>
    <scope>NUCLEOTIDE SEQUENCE [LARGE SCALE GENOMIC DNA]</scope>
    <source>
        <strain evidence="10">ATCC 38817</strain>
    </source>
</reference>
<feature type="region of interest" description="Disordered" evidence="9">
    <location>
        <begin position="326"/>
        <end position="397"/>
    </location>
</feature>
<dbReference type="GO" id="GO:0005829">
    <property type="term" value="C:cytosol"/>
    <property type="evidence" value="ECO:0007669"/>
    <property type="project" value="TreeGrafter"/>
</dbReference>
<keyword evidence="11" id="KW-1185">Reference proteome</keyword>
<feature type="region of interest" description="Disordered" evidence="9">
    <location>
        <begin position="1096"/>
        <end position="1189"/>
    </location>
</feature>
<accession>A0A058Z125</accession>
<dbReference type="EC" id="3.5.4.6" evidence="4"/>
<feature type="region of interest" description="Disordered" evidence="9">
    <location>
        <begin position="87"/>
        <end position="116"/>
    </location>
</feature>
<gene>
    <name evidence="10" type="ORF">H696_05675</name>
</gene>
<feature type="compositionally biased region" description="Acidic residues" evidence="9">
    <location>
        <begin position="174"/>
        <end position="201"/>
    </location>
</feature>
<keyword evidence="7" id="KW-0862">Zinc</keyword>
<evidence type="ECO:0000256" key="1">
    <source>
        <dbReference type="ARBA" id="ARBA00001947"/>
    </source>
</evidence>
<name>A0A058Z125_FONAL</name>
<feature type="compositionally biased region" description="Low complexity" evidence="9">
    <location>
        <begin position="1138"/>
        <end position="1179"/>
    </location>
</feature>
<dbReference type="GeneID" id="20530400"/>
<dbReference type="EMBL" id="KB932212">
    <property type="protein sequence ID" value="KCV67950.1"/>
    <property type="molecule type" value="Genomic_DNA"/>
</dbReference>
<dbReference type="PANTHER" id="PTHR11359">
    <property type="entry name" value="AMP DEAMINASE"/>
    <property type="match status" value="1"/>
</dbReference>
<dbReference type="Gene3D" id="3.20.20.140">
    <property type="entry name" value="Metal-dependent hydrolases"/>
    <property type="match status" value="1"/>
</dbReference>
<dbReference type="GO" id="GO:0032264">
    <property type="term" value="P:IMP salvage"/>
    <property type="evidence" value="ECO:0007669"/>
    <property type="project" value="UniProtKB-UniPathway"/>
</dbReference>
<dbReference type="STRING" id="691883.A0A058Z125"/>